<dbReference type="InterPro" id="IPR001845">
    <property type="entry name" value="HTH_ArsR_DNA-bd_dom"/>
</dbReference>
<protein>
    <recommendedName>
        <fullName evidence="1">HTH arsR-type domain-containing protein</fullName>
    </recommendedName>
</protein>
<dbReference type="InterPro" id="IPR036388">
    <property type="entry name" value="WH-like_DNA-bd_sf"/>
</dbReference>
<dbReference type="PROSITE" id="PS50987">
    <property type="entry name" value="HTH_ARSR_2"/>
    <property type="match status" value="1"/>
</dbReference>
<name>A0A8J3U6K3_9ACTN</name>
<dbReference type="PANTHER" id="PTHR39168">
    <property type="entry name" value="TRANSCRIPTIONAL REGULATOR-RELATED"/>
    <property type="match status" value="1"/>
</dbReference>
<dbReference type="GO" id="GO:0097063">
    <property type="term" value="F:cadmium ion sensor activity"/>
    <property type="evidence" value="ECO:0007669"/>
    <property type="project" value="TreeGrafter"/>
</dbReference>
<evidence type="ECO:0000313" key="2">
    <source>
        <dbReference type="EMBL" id="GII39548.1"/>
    </source>
</evidence>
<dbReference type="PRINTS" id="PR00778">
    <property type="entry name" value="HTHARSR"/>
</dbReference>
<organism evidence="2 3">
    <name type="scientific">Planotetraspora phitsanulokensis</name>
    <dbReference type="NCBI Taxonomy" id="575192"/>
    <lineage>
        <taxon>Bacteria</taxon>
        <taxon>Bacillati</taxon>
        <taxon>Actinomycetota</taxon>
        <taxon>Actinomycetes</taxon>
        <taxon>Streptosporangiales</taxon>
        <taxon>Streptosporangiaceae</taxon>
        <taxon>Planotetraspora</taxon>
    </lineage>
</organism>
<reference evidence="2 3" key="1">
    <citation type="submission" date="2021-01" db="EMBL/GenBank/DDBJ databases">
        <title>Whole genome shotgun sequence of Planotetraspora phitsanulokensis NBRC 104273.</title>
        <authorList>
            <person name="Komaki H."/>
            <person name="Tamura T."/>
        </authorList>
    </citation>
    <scope>NUCLEOTIDE SEQUENCE [LARGE SCALE GENOMIC DNA]</scope>
    <source>
        <strain evidence="2 3">NBRC 104273</strain>
    </source>
</reference>
<dbReference type="GO" id="GO:0046686">
    <property type="term" value="P:response to cadmium ion"/>
    <property type="evidence" value="ECO:0007669"/>
    <property type="project" value="TreeGrafter"/>
</dbReference>
<feature type="domain" description="HTH arsR-type" evidence="1">
    <location>
        <begin position="15"/>
        <end position="109"/>
    </location>
</feature>
<dbReference type="GO" id="GO:0003677">
    <property type="term" value="F:DNA binding"/>
    <property type="evidence" value="ECO:0007669"/>
    <property type="project" value="TreeGrafter"/>
</dbReference>
<dbReference type="SMART" id="SM00418">
    <property type="entry name" value="HTH_ARSR"/>
    <property type="match status" value="1"/>
</dbReference>
<dbReference type="InterPro" id="IPR036390">
    <property type="entry name" value="WH_DNA-bd_sf"/>
</dbReference>
<accession>A0A8J3U6K3</accession>
<evidence type="ECO:0000313" key="3">
    <source>
        <dbReference type="Proteomes" id="UP000622547"/>
    </source>
</evidence>
<dbReference type="GO" id="GO:0032791">
    <property type="term" value="F:lead ion binding"/>
    <property type="evidence" value="ECO:0007669"/>
    <property type="project" value="TreeGrafter"/>
</dbReference>
<dbReference type="Proteomes" id="UP000622547">
    <property type="component" value="Unassembled WGS sequence"/>
</dbReference>
<dbReference type="GO" id="GO:0010288">
    <property type="term" value="P:response to lead ion"/>
    <property type="evidence" value="ECO:0007669"/>
    <property type="project" value="TreeGrafter"/>
</dbReference>
<dbReference type="AlphaFoldDB" id="A0A8J3U6K3"/>
<comment type="caution">
    <text evidence="2">The sequence shown here is derived from an EMBL/GenBank/DDBJ whole genome shotgun (WGS) entry which is preliminary data.</text>
</comment>
<proteinExistence type="predicted"/>
<gene>
    <name evidence="2" type="ORF">Pph01_45510</name>
</gene>
<dbReference type="SUPFAM" id="SSF46785">
    <property type="entry name" value="Winged helix' DNA-binding domain"/>
    <property type="match status" value="1"/>
</dbReference>
<dbReference type="NCBIfam" id="NF033788">
    <property type="entry name" value="HTH_metalloreg"/>
    <property type="match status" value="1"/>
</dbReference>
<evidence type="ECO:0000259" key="1">
    <source>
        <dbReference type="PROSITE" id="PS50987"/>
    </source>
</evidence>
<dbReference type="EMBL" id="BOOP01000021">
    <property type="protein sequence ID" value="GII39548.1"/>
    <property type="molecule type" value="Genomic_DNA"/>
</dbReference>
<dbReference type="InterPro" id="IPR011991">
    <property type="entry name" value="ArsR-like_HTH"/>
</dbReference>
<dbReference type="CDD" id="cd00090">
    <property type="entry name" value="HTH_ARSR"/>
    <property type="match status" value="1"/>
</dbReference>
<dbReference type="PANTHER" id="PTHR39168:SF2">
    <property type="entry name" value="HTH-TYPE TRANSCRIPTIONAL REGULATOR CMTR"/>
    <property type="match status" value="1"/>
</dbReference>
<dbReference type="InterPro" id="IPR052543">
    <property type="entry name" value="HTH_Metal-responsive_Reg"/>
</dbReference>
<dbReference type="GO" id="GO:0003700">
    <property type="term" value="F:DNA-binding transcription factor activity"/>
    <property type="evidence" value="ECO:0007669"/>
    <property type="project" value="InterPro"/>
</dbReference>
<sequence>MLYRERVPATPSGPRVVVDADALARVGVALADATRRRLLLTLLEGPAFPADLAERLELTRGNVSNHLSCLRGCGLVTTTPVGRRVRYELADPRLAGALADLASLVLVVEHDECPPGSQCCDDDDPKHESRPTP</sequence>
<keyword evidence="3" id="KW-1185">Reference proteome</keyword>
<dbReference type="Pfam" id="PF01022">
    <property type="entry name" value="HTH_5"/>
    <property type="match status" value="1"/>
</dbReference>
<dbReference type="Gene3D" id="1.10.10.10">
    <property type="entry name" value="Winged helix-like DNA-binding domain superfamily/Winged helix DNA-binding domain"/>
    <property type="match status" value="1"/>
</dbReference>